<evidence type="ECO:0000256" key="3">
    <source>
        <dbReference type="ARBA" id="ARBA00011131"/>
    </source>
</evidence>
<evidence type="ECO:0000256" key="1">
    <source>
        <dbReference type="ARBA" id="ARBA00004651"/>
    </source>
</evidence>
<reference evidence="13 14" key="1">
    <citation type="submission" date="2016-10" db="EMBL/GenBank/DDBJ databases">
        <authorList>
            <person name="de Groot N.N."/>
        </authorList>
    </citation>
    <scope>NUCLEOTIDE SEQUENCE [LARGE SCALE GENOMIC DNA]</scope>
    <source>
        <strain evidence="13 14">ATCC BAA-466</strain>
    </source>
</reference>
<dbReference type="Proteomes" id="UP000199708">
    <property type="component" value="Unassembled WGS sequence"/>
</dbReference>
<feature type="transmembrane region" description="Helical" evidence="11">
    <location>
        <begin position="240"/>
        <end position="264"/>
    </location>
</feature>
<feature type="transmembrane region" description="Helical" evidence="11">
    <location>
        <begin position="284"/>
        <end position="317"/>
    </location>
</feature>
<name>A0A1G7TLW6_9LACT</name>
<evidence type="ECO:0000259" key="12">
    <source>
        <dbReference type="Pfam" id="PF02687"/>
    </source>
</evidence>
<dbReference type="InterPro" id="IPR051125">
    <property type="entry name" value="ABC-4/HrtB_transporter"/>
</dbReference>
<evidence type="ECO:0000313" key="13">
    <source>
        <dbReference type="EMBL" id="SDG36326.1"/>
    </source>
</evidence>
<keyword evidence="14" id="KW-1185">Reference proteome</keyword>
<comment type="subcellular location">
    <subcellularLocation>
        <location evidence="1">Cell membrane</location>
        <topology evidence="1">Multi-pass membrane protein</topology>
    </subcellularLocation>
</comment>
<dbReference type="InterPro" id="IPR003838">
    <property type="entry name" value="ABC3_permease_C"/>
</dbReference>
<dbReference type="STRING" id="120956.SAMN05421791_10675"/>
<keyword evidence="6" id="KW-1003">Cell membrane</keyword>
<evidence type="ECO:0000256" key="6">
    <source>
        <dbReference type="ARBA" id="ARBA00022475"/>
    </source>
</evidence>
<dbReference type="RefSeq" id="WP_168427179.1">
    <property type="nucleotide sequence ID" value="NZ_FNCK01000006.1"/>
</dbReference>
<evidence type="ECO:0000256" key="4">
    <source>
        <dbReference type="ARBA" id="ARBA00016962"/>
    </source>
</evidence>
<evidence type="ECO:0000256" key="8">
    <source>
        <dbReference type="ARBA" id="ARBA00022989"/>
    </source>
</evidence>
<comment type="function">
    <text evidence="10">Part of the ABC transporter complex hrt involved in hemin import. Responsible for the translocation of the substrate across the membrane.</text>
</comment>
<evidence type="ECO:0000256" key="5">
    <source>
        <dbReference type="ARBA" id="ARBA00022448"/>
    </source>
</evidence>
<keyword evidence="8 11" id="KW-1133">Transmembrane helix</keyword>
<evidence type="ECO:0000256" key="11">
    <source>
        <dbReference type="SAM" id="Phobius"/>
    </source>
</evidence>
<comment type="subunit">
    <text evidence="3">The complex is composed of two ATP-binding proteins (HrtA), two transmembrane proteins (HrtB) and a solute-binding protein.</text>
</comment>
<evidence type="ECO:0000256" key="9">
    <source>
        <dbReference type="ARBA" id="ARBA00023136"/>
    </source>
</evidence>
<evidence type="ECO:0000256" key="10">
    <source>
        <dbReference type="ARBA" id="ARBA00024973"/>
    </source>
</evidence>
<proteinExistence type="inferred from homology"/>
<dbReference type="EMBL" id="FNCK01000006">
    <property type="protein sequence ID" value="SDG36326.1"/>
    <property type="molecule type" value="Genomic_DNA"/>
</dbReference>
<organism evidence="13 14">
    <name type="scientific">Facklamia miroungae</name>
    <dbReference type="NCBI Taxonomy" id="120956"/>
    <lineage>
        <taxon>Bacteria</taxon>
        <taxon>Bacillati</taxon>
        <taxon>Bacillota</taxon>
        <taxon>Bacilli</taxon>
        <taxon>Lactobacillales</taxon>
        <taxon>Aerococcaceae</taxon>
        <taxon>Facklamia</taxon>
    </lineage>
</organism>
<dbReference type="Pfam" id="PF02687">
    <property type="entry name" value="FtsX"/>
    <property type="match status" value="1"/>
</dbReference>
<keyword evidence="7 11" id="KW-0812">Transmembrane</keyword>
<evidence type="ECO:0000256" key="2">
    <source>
        <dbReference type="ARBA" id="ARBA00008697"/>
    </source>
</evidence>
<protein>
    <recommendedName>
        <fullName evidence="4">Putative hemin transport system permease protein HrtB</fullName>
    </recommendedName>
</protein>
<feature type="transmembrane region" description="Helical" evidence="11">
    <location>
        <begin position="323"/>
        <end position="347"/>
    </location>
</feature>
<keyword evidence="5" id="KW-0813">Transport</keyword>
<gene>
    <name evidence="13" type="ORF">SAMN05421791_10675</name>
</gene>
<keyword evidence="9 11" id="KW-0472">Membrane</keyword>
<dbReference type="GO" id="GO:0005886">
    <property type="term" value="C:plasma membrane"/>
    <property type="evidence" value="ECO:0007669"/>
    <property type="project" value="UniProtKB-SubCell"/>
</dbReference>
<evidence type="ECO:0000256" key="7">
    <source>
        <dbReference type="ARBA" id="ARBA00022692"/>
    </source>
</evidence>
<evidence type="ECO:0000313" key="14">
    <source>
        <dbReference type="Proteomes" id="UP000199708"/>
    </source>
</evidence>
<dbReference type="AlphaFoldDB" id="A0A1G7TLW6"/>
<comment type="similarity">
    <text evidence="2">Belongs to the ABC-4 integral membrane protein family. HrtB subfamily.</text>
</comment>
<accession>A0A1G7TLW6</accession>
<dbReference type="PANTHER" id="PTHR43738">
    <property type="entry name" value="ABC TRANSPORTER, MEMBRANE PROTEIN"/>
    <property type="match status" value="1"/>
</dbReference>
<dbReference type="PANTHER" id="PTHR43738:SF1">
    <property type="entry name" value="HEMIN TRANSPORT SYSTEM PERMEASE PROTEIN HRTB-RELATED"/>
    <property type="match status" value="1"/>
</dbReference>
<feature type="domain" description="ABC3 transporter permease C-terminal" evidence="12">
    <location>
        <begin position="243"/>
        <end position="355"/>
    </location>
</feature>
<sequence length="360" mass="39723">MFLAWKEMIHSKSRYIMIVLVLTLLAYLVFFLTGLAFGLGEANRSAIDLWQADQIILSSSANGRLNASLIQDEWIEDLSKNHLEGISLLQLVAKTKEKTEAEEDQKLSLSLLATDEDGLAQPNLIEGEKITEPFQVIGTSTLKDVYGFEIGDQIQLIGKDQKLELVGFTGDQMLSVTPLLYSNLETSQELKGKMTEDAKYSALLVRDHDLLKELANDENLQVFTIADFIEKLPGYQAQNLTFIMIIVFLIIIAAIVVGIFIYVLTVQKVKIFGVMKAQGISSFFIGSSVVLQTLIMAVIGTLTGLILTVLTAIYLPAKVPFAFSWQLITITMVLMIIFAVVGGLLSVKQIVKIDPSQAIA</sequence>